<dbReference type="AlphaFoldDB" id="A0A4Y9ZK99"/>
<dbReference type="EMBL" id="SFCI01001694">
    <property type="protein sequence ID" value="TFY75162.1"/>
    <property type="molecule type" value="Genomic_DNA"/>
</dbReference>
<dbReference type="STRING" id="135208.A0A4Y9ZK99"/>
<gene>
    <name evidence="1" type="ORF">EWM64_g8850</name>
</gene>
<dbReference type="Proteomes" id="UP000298061">
    <property type="component" value="Unassembled WGS sequence"/>
</dbReference>
<proteinExistence type="predicted"/>
<keyword evidence="2" id="KW-1185">Reference proteome</keyword>
<organism evidence="1 2">
    <name type="scientific">Hericium alpestre</name>
    <dbReference type="NCBI Taxonomy" id="135208"/>
    <lineage>
        <taxon>Eukaryota</taxon>
        <taxon>Fungi</taxon>
        <taxon>Dikarya</taxon>
        <taxon>Basidiomycota</taxon>
        <taxon>Agaricomycotina</taxon>
        <taxon>Agaricomycetes</taxon>
        <taxon>Russulales</taxon>
        <taxon>Hericiaceae</taxon>
        <taxon>Hericium</taxon>
    </lineage>
</organism>
<protein>
    <submittedName>
        <fullName evidence="1">Uncharacterized protein</fullName>
    </submittedName>
</protein>
<evidence type="ECO:0000313" key="1">
    <source>
        <dbReference type="EMBL" id="TFY75162.1"/>
    </source>
</evidence>
<reference evidence="1 2" key="1">
    <citation type="submission" date="2019-02" db="EMBL/GenBank/DDBJ databases">
        <title>Genome sequencing of the rare red list fungi Hericium alpestre (H. flagellum).</title>
        <authorList>
            <person name="Buettner E."/>
            <person name="Kellner H."/>
        </authorList>
    </citation>
    <scope>NUCLEOTIDE SEQUENCE [LARGE SCALE GENOMIC DNA]</scope>
    <source>
        <strain evidence="1 2">DSM 108284</strain>
    </source>
</reference>
<evidence type="ECO:0000313" key="2">
    <source>
        <dbReference type="Proteomes" id="UP000298061"/>
    </source>
</evidence>
<dbReference type="InterPro" id="IPR040521">
    <property type="entry name" value="KDZ"/>
</dbReference>
<name>A0A4Y9ZK99_9AGAM</name>
<comment type="caution">
    <text evidence="1">The sequence shown here is derived from an EMBL/GenBank/DDBJ whole genome shotgun (WGS) entry which is preliminary data.</text>
</comment>
<dbReference type="OrthoDB" id="3192989at2759"/>
<dbReference type="Pfam" id="PF18758">
    <property type="entry name" value="KDZ"/>
    <property type="match status" value="1"/>
</dbReference>
<sequence length="112" mass="12709">MPDYDDLMEDDRYAAEMMLAVDANFCLKLKDQKIKDIELAPGWAYFVEEDKYQKVLCNHLSQPEPSSCNSQFSVLTKANTLKTTGKLGITDLQKGEKYVTMDYIILSTLAVT</sequence>
<accession>A0A4Y9ZK99</accession>